<dbReference type="PANTHER" id="PTHR43364:SF4">
    <property type="entry name" value="NAD(P)-LINKED OXIDOREDUCTASE SUPERFAMILY PROTEIN"/>
    <property type="match status" value="1"/>
</dbReference>
<dbReference type="Gene3D" id="3.20.20.100">
    <property type="entry name" value="NADP-dependent oxidoreductase domain"/>
    <property type="match status" value="1"/>
</dbReference>
<dbReference type="InterPro" id="IPR036812">
    <property type="entry name" value="NAD(P)_OxRdtase_dom_sf"/>
</dbReference>
<evidence type="ECO:0000313" key="3">
    <source>
        <dbReference type="EMBL" id="KAJ8661712.1"/>
    </source>
</evidence>
<evidence type="ECO:0000313" key="4">
    <source>
        <dbReference type="Proteomes" id="UP001234581"/>
    </source>
</evidence>
<dbReference type="RefSeq" id="XP_058346625.1">
    <property type="nucleotide sequence ID" value="XM_058482601.1"/>
</dbReference>
<dbReference type="Proteomes" id="UP001234581">
    <property type="component" value="Unassembled WGS sequence"/>
</dbReference>
<dbReference type="EMBL" id="JARTCD010000007">
    <property type="protein sequence ID" value="KAJ8661712.1"/>
    <property type="molecule type" value="Genomic_DNA"/>
</dbReference>
<evidence type="ECO:0000259" key="2">
    <source>
        <dbReference type="Pfam" id="PF00248"/>
    </source>
</evidence>
<dbReference type="InterPro" id="IPR050523">
    <property type="entry name" value="AKR_Detox_Biosynth"/>
</dbReference>
<dbReference type="Pfam" id="PF00248">
    <property type="entry name" value="Aldo_ket_red"/>
    <property type="match status" value="1"/>
</dbReference>
<protein>
    <recommendedName>
        <fullName evidence="2">NADP-dependent oxidoreductase domain-containing protein</fullName>
    </recommendedName>
</protein>
<dbReference type="PANTHER" id="PTHR43364">
    <property type="entry name" value="NADH-SPECIFIC METHYLGLYOXAL REDUCTASE-RELATED"/>
    <property type="match status" value="1"/>
</dbReference>
<dbReference type="GeneID" id="83209936"/>
<organism evidence="3 4">
    <name type="scientific">Lichtheimia ornata</name>
    <dbReference type="NCBI Taxonomy" id="688661"/>
    <lineage>
        <taxon>Eukaryota</taxon>
        <taxon>Fungi</taxon>
        <taxon>Fungi incertae sedis</taxon>
        <taxon>Mucoromycota</taxon>
        <taxon>Mucoromycotina</taxon>
        <taxon>Mucoromycetes</taxon>
        <taxon>Mucorales</taxon>
        <taxon>Lichtheimiaceae</taxon>
        <taxon>Lichtheimia</taxon>
    </lineage>
</organism>
<reference evidence="3 4" key="1">
    <citation type="submission" date="2023-03" db="EMBL/GenBank/DDBJ databases">
        <title>Genome sequence of Lichtheimia ornata CBS 291.66.</title>
        <authorList>
            <person name="Mohabir J.T."/>
            <person name="Shea T.P."/>
            <person name="Kurbessoian T."/>
            <person name="Berby B."/>
            <person name="Fontaine J."/>
            <person name="Livny J."/>
            <person name="Gnirke A."/>
            <person name="Stajich J.E."/>
            <person name="Cuomo C.A."/>
        </authorList>
    </citation>
    <scope>NUCLEOTIDE SEQUENCE [LARGE SCALE GENOMIC DNA]</scope>
    <source>
        <strain evidence="3">CBS 291.66</strain>
    </source>
</reference>
<dbReference type="SUPFAM" id="SSF51430">
    <property type="entry name" value="NAD(P)-linked oxidoreductase"/>
    <property type="match status" value="1"/>
</dbReference>
<feature type="domain" description="NADP-dependent oxidoreductase" evidence="2">
    <location>
        <begin position="32"/>
        <end position="268"/>
    </location>
</feature>
<keyword evidence="1" id="KW-0560">Oxidoreductase</keyword>
<dbReference type="AlphaFoldDB" id="A0AAD7VC11"/>
<proteinExistence type="predicted"/>
<dbReference type="CDD" id="cd19099">
    <property type="entry name" value="AKR_unchar"/>
    <property type="match status" value="1"/>
</dbReference>
<keyword evidence="4" id="KW-1185">Reference proteome</keyword>
<sequence length="493" mass="54966">MVFPRIACRHFATNATPSSTAVIPKLGRHVSRIGFGAYRIAPGEPRHAQALRDALKAGVSIIDTASNFANGGSERAIGETLEDMAQQEQLDRQSLTLVSKAGYLTADQLDGFEPGKDYVQINDKSFHTVSPKILEREITSSLERLKTNKLDIFLINGPERMLMAKNRSYTPAHLYQDLKESFQFLDSQVANGTIGGYGVCSNTMALPAAADHVSLKDVLGACIKPENFVAIETPVNLFEREVVFGDQKTVSEIAKENDIYLMTNRPLNAIANGQIRVLVNHVFGEGQSSEHQLMEKMTQTFSQVSNLESDMMSELPLEEETLASKFVWGQVLSENLARLAVNHFATKHYLTQQVLPAIDKDLKTLEEYASQFDDEKAQSFNDWMAAYKQNVHTLADDIVSYAYIDTLRKNSELDRILDALSPTLSRQDNQDIHSPLTVKALRVLLGHDQIGTVFTGMRDPVYVNDALQALDKSIKDPLSQQDINDIWQCPIFQ</sequence>
<accession>A0AAD7VC11</accession>
<comment type="caution">
    <text evidence="3">The sequence shown here is derived from an EMBL/GenBank/DDBJ whole genome shotgun (WGS) entry which is preliminary data.</text>
</comment>
<evidence type="ECO:0000256" key="1">
    <source>
        <dbReference type="ARBA" id="ARBA00023002"/>
    </source>
</evidence>
<name>A0AAD7VC11_9FUNG</name>
<dbReference type="GO" id="GO:0016491">
    <property type="term" value="F:oxidoreductase activity"/>
    <property type="evidence" value="ECO:0007669"/>
    <property type="project" value="UniProtKB-KW"/>
</dbReference>
<dbReference type="InterPro" id="IPR023210">
    <property type="entry name" value="NADP_OxRdtase_dom"/>
</dbReference>
<gene>
    <name evidence="3" type="ORF">O0I10_002519</name>
</gene>
<dbReference type="GO" id="GO:0005829">
    <property type="term" value="C:cytosol"/>
    <property type="evidence" value="ECO:0007669"/>
    <property type="project" value="TreeGrafter"/>
</dbReference>